<evidence type="ECO:0000256" key="4">
    <source>
        <dbReference type="SAM" id="MobiDB-lite"/>
    </source>
</evidence>
<protein>
    <recommendedName>
        <fullName evidence="2 3">Single-stranded DNA-binding protein</fullName>
        <shortName evidence="2">SSB</shortName>
    </recommendedName>
</protein>
<proteinExistence type="inferred from homology"/>
<accession>A0A4R2RMG6</accession>
<evidence type="ECO:0000313" key="6">
    <source>
        <dbReference type="Proteomes" id="UP000294813"/>
    </source>
</evidence>
<comment type="subunit">
    <text evidence="2">Homotetramer.</text>
</comment>
<keyword evidence="1 2" id="KW-0238">DNA-binding</keyword>
<gene>
    <name evidence="5" type="ORF">EDD73_1146</name>
</gene>
<comment type="function">
    <text evidence="2">Plays an important role in DNA replication, recombination and repair. Binds to ssDNA and to an array of partner proteins to recruit them to their sites of action during DNA metabolism.</text>
</comment>
<dbReference type="Proteomes" id="UP000294813">
    <property type="component" value="Unassembled WGS sequence"/>
</dbReference>
<dbReference type="EMBL" id="SLXT01000014">
    <property type="protein sequence ID" value="TCP63859.1"/>
    <property type="molecule type" value="Genomic_DNA"/>
</dbReference>
<reference evidence="5 6" key="1">
    <citation type="submission" date="2019-03" db="EMBL/GenBank/DDBJ databases">
        <title>Genomic Encyclopedia of Type Strains, Phase IV (KMG-IV): sequencing the most valuable type-strain genomes for metagenomic binning, comparative biology and taxonomic classification.</title>
        <authorList>
            <person name="Goeker M."/>
        </authorList>
    </citation>
    <scope>NUCLEOTIDE SEQUENCE [LARGE SCALE GENOMIC DNA]</scope>
    <source>
        <strain evidence="5 6">DSM 11170</strain>
    </source>
</reference>
<dbReference type="GO" id="GO:0006310">
    <property type="term" value="P:DNA recombination"/>
    <property type="evidence" value="ECO:0007669"/>
    <property type="project" value="UniProtKB-UniRule"/>
</dbReference>
<dbReference type="InterPro" id="IPR000424">
    <property type="entry name" value="Primosome_PriB/ssb"/>
</dbReference>
<dbReference type="OrthoDB" id="9809878at2"/>
<dbReference type="NCBIfam" id="TIGR00621">
    <property type="entry name" value="ssb"/>
    <property type="match status" value="1"/>
</dbReference>
<keyword evidence="2" id="KW-0235">DNA replication</keyword>
<dbReference type="GO" id="GO:0006260">
    <property type="term" value="P:DNA replication"/>
    <property type="evidence" value="ECO:0007669"/>
    <property type="project" value="UniProtKB-UniRule"/>
</dbReference>
<keyword evidence="2" id="KW-0234">DNA repair</keyword>
<dbReference type="Gene3D" id="2.40.50.140">
    <property type="entry name" value="Nucleic acid-binding proteins"/>
    <property type="match status" value="1"/>
</dbReference>
<dbReference type="Pfam" id="PF00436">
    <property type="entry name" value="SSB"/>
    <property type="match status" value="1"/>
</dbReference>
<comment type="caution">
    <text evidence="2">Lacks conserved residue(s) required for the propagation of feature annotation.</text>
</comment>
<dbReference type="InterPro" id="IPR012340">
    <property type="entry name" value="NA-bd_OB-fold"/>
</dbReference>
<dbReference type="PANTHER" id="PTHR10302">
    <property type="entry name" value="SINGLE-STRANDED DNA-BINDING PROTEIN"/>
    <property type="match status" value="1"/>
</dbReference>
<evidence type="ECO:0000256" key="2">
    <source>
        <dbReference type="HAMAP-Rule" id="MF_00984"/>
    </source>
</evidence>
<feature type="short sequence motif" description="Important for interaction with partner proteins" evidence="2">
    <location>
        <begin position="164"/>
        <end position="169"/>
    </location>
</feature>
<keyword evidence="2" id="KW-0227">DNA damage</keyword>
<name>A0A4R2RMG6_9FIRM</name>
<evidence type="ECO:0000256" key="3">
    <source>
        <dbReference type="RuleBase" id="RU000524"/>
    </source>
</evidence>
<sequence>MLNRVILIGRLGQDPELRHTSGNIPVCTFNIAVDRPMSAAQRQAGAEKVTDWFRIVVWREQATNCAQYLAKGRLVAVDGRLQTQSWTDQQGQKRTGIEIVADTVRFLERGDAPAAAPAAAGYGGGMSYNRGPAPDYGNESAFGNEIRFPDQRPAASRPAPPMTDDDLPF</sequence>
<keyword evidence="6" id="KW-1185">Reference proteome</keyword>
<dbReference type="HAMAP" id="MF_00984">
    <property type="entry name" value="SSB"/>
    <property type="match status" value="1"/>
</dbReference>
<dbReference type="InterPro" id="IPR011344">
    <property type="entry name" value="ssDNA-bd"/>
</dbReference>
<dbReference type="PROSITE" id="PS50935">
    <property type="entry name" value="SSB"/>
    <property type="match status" value="1"/>
</dbReference>
<dbReference type="GO" id="GO:0009295">
    <property type="term" value="C:nucleoid"/>
    <property type="evidence" value="ECO:0007669"/>
    <property type="project" value="TreeGrafter"/>
</dbReference>
<dbReference type="PANTHER" id="PTHR10302:SF27">
    <property type="entry name" value="SINGLE-STRANDED DNA-BINDING PROTEIN"/>
    <property type="match status" value="1"/>
</dbReference>
<evidence type="ECO:0000256" key="1">
    <source>
        <dbReference type="ARBA" id="ARBA00023125"/>
    </source>
</evidence>
<dbReference type="RefSeq" id="WP_131919372.1">
    <property type="nucleotide sequence ID" value="NZ_JAOQNU010000013.1"/>
</dbReference>
<dbReference type="SUPFAM" id="SSF50249">
    <property type="entry name" value="Nucleic acid-binding proteins"/>
    <property type="match status" value="1"/>
</dbReference>
<evidence type="ECO:0000313" key="5">
    <source>
        <dbReference type="EMBL" id="TCP63859.1"/>
    </source>
</evidence>
<feature type="region of interest" description="Disordered" evidence="4">
    <location>
        <begin position="131"/>
        <end position="169"/>
    </location>
</feature>
<dbReference type="GO" id="GO:0006281">
    <property type="term" value="P:DNA repair"/>
    <property type="evidence" value="ECO:0007669"/>
    <property type="project" value="UniProtKB-UniRule"/>
</dbReference>
<dbReference type="GO" id="GO:0003697">
    <property type="term" value="F:single-stranded DNA binding"/>
    <property type="evidence" value="ECO:0007669"/>
    <property type="project" value="UniProtKB-UniRule"/>
</dbReference>
<dbReference type="CDD" id="cd04496">
    <property type="entry name" value="SSB_OBF"/>
    <property type="match status" value="1"/>
</dbReference>
<keyword evidence="2" id="KW-0233">DNA recombination</keyword>
<dbReference type="AlphaFoldDB" id="A0A4R2RMG6"/>
<comment type="caution">
    <text evidence="5">The sequence shown here is derived from an EMBL/GenBank/DDBJ whole genome shotgun (WGS) entry which is preliminary data.</text>
</comment>
<organism evidence="5 6">
    <name type="scientific">Heliophilum fasciatum</name>
    <dbReference type="NCBI Taxonomy" id="35700"/>
    <lineage>
        <taxon>Bacteria</taxon>
        <taxon>Bacillati</taxon>
        <taxon>Bacillota</taxon>
        <taxon>Clostridia</taxon>
        <taxon>Eubacteriales</taxon>
        <taxon>Heliobacteriaceae</taxon>
        <taxon>Heliophilum</taxon>
    </lineage>
</organism>